<dbReference type="InterPro" id="IPR019835">
    <property type="entry name" value="SWIB_domain"/>
</dbReference>
<dbReference type="Pfam" id="PF02201">
    <property type="entry name" value="SWIB"/>
    <property type="match status" value="2"/>
</dbReference>
<feature type="domain" description="DM2" evidence="6">
    <location>
        <begin position="217"/>
        <end position="296"/>
    </location>
</feature>
<dbReference type="EMBL" id="JACEGQ020000005">
    <property type="protein sequence ID" value="KAH8508459.1"/>
    <property type="molecule type" value="Genomic_DNA"/>
</dbReference>
<name>A0A8T2YTS5_POPDE</name>
<dbReference type="InterPro" id="IPR003121">
    <property type="entry name" value="SWIB_MDM2_domain"/>
</dbReference>
<protein>
    <recommendedName>
        <fullName evidence="10">SWIB complex BAF60b domain-containing protein</fullName>
    </recommendedName>
</protein>
<dbReference type="GO" id="GO:0001181">
    <property type="term" value="F:RNA polymerase I general transcription initiation factor activity"/>
    <property type="evidence" value="ECO:0007669"/>
    <property type="project" value="UniProtKB-ARBA"/>
</dbReference>
<keyword evidence="9" id="KW-1185">Reference proteome</keyword>
<keyword evidence="3" id="KW-0804">Transcription</keyword>
<comment type="subcellular location">
    <subcellularLocation>
        <location evidence="1">Nucleus</location>
    </subcellularLocation>
</comment>
<dbReference type="InterPro" id="IPR036885">
    <property type="entry name" value="SWIB_MDM2_dom_sf"/>
</dbReference>
<dbReference type="PROSITE" id="PS51998">
    <property type="entry name" value="DEK_C"/>
    <property type="match status" value="1"/>
</dbReference>
<evidence type="ECO:0000313" key="8">
    <source>
        <dbReference type="EMBL" id="KAH8508459.1"/>
    </source>
</evidence>
<feature type="domain" description="DEK-C" evidence="7">
    <location>
        <begin position="1"/>
        <end position="56"/>
    </location>
</feature>
<feature type="compositionally biased region" description="Basic and acidic residues" evidence="5">
    <location>
        <begin position="94"/>
        <end position="113"/>
    </location>
</feature>
<evidence type="ECO:0000259" key="6">
    <source>
        <dbReference type="PROSITE" id="PS51925"/>
    </source>
</evidence>
<dbReference type="Pfam" id="PF08766">
    <property type="entry name" value="DEK_C"/>
    <property type="match status" value="1"/>
</dbReference>
<dbReference type="Gene3D" id="1.10.10.60">
    <property type="entry name" value="Homeodomain-like"/>
    <property type="match status" value="1"/>
</dbReference>
<evidence type="ECO:0000256" key="2">
    <source>
        <dbReference type="ARBA" id="ARBA00023015"/>
    </source>
</evidence>
<accession>A0A8T2YTS5</accession>
<feature type="region of interest" description="Disordered" evidence="5">
    <location>
        <begin position="88"/>
        <end position="116"/>
    </location>
</feature>
<evidence type="ECO:0008006" key="10">
    <source>
        <dbReference type="Google" id="ProtNLM"/>
    </source>
</evidence>
<dbReference type="SUPFAM" id="SSF47592">
    <property type="entry name" value="SWIB/MDM2 domain"/>
    <property type="match status" value="2"/>
</dbReference>
<comment type="caution">
    <text evidence="8">The sequence shown here is derived from an EMBL/GenBank/DDBJ whole genome shotgun (WGS) entry which is preliminary data.</text>
</comment>
<dbReference type="SUPFAM" id="SSF109715">
    <property type="entry name" value="DEK C-terminal domain"/>
    <property type="match status" value="1"/>
</dbReference>
<dbReference type="Proteomes" id="UP000807159">
    <property type="component" value="Chromosome 5"/>
</dbReference>
<reference evidence="8" key="1">
    <citation type="journal article" date="2021" name="J. Hered.">
        <title>Genome Assembly of Salicaceae Populus deltoides (Eastern Cottonwood) I-69 Based on Nanopore Sequencing and Hi-C Technologies.</title>
        <authorList>
            <person name="Bai S."/>
            <person name="Wu H."/>
            <person name="Zhang J."/>
            <person name="Pan Z."/>
            <person name="Zhao W."/>
            <person name="Li Z."/>
            <person name="Tong C."/>
        </authorList>
    </citation>
    <scope>NUCLEOTIDE SEQUENCE</scope>
    <source>
        <tissue evidence="8">Leaf</tissue>
    </source>
</reference>
<evidence type="ECO:0000256" key="5">
    <source>
        <dbReference type="SAM" id="MobiDB-lite"/>
    </source>
</evidence>
<keyword evidence="4" id="KW-0539">Nucleus</keyword>
<dbReference type="Gene3D" id="1.10.245.10">
    <property type="entry name" value="SWIB/MDM2 domain"/>
    <property type="match status" value="2"/>
</dbReference>
<evidence type="ECO:0000256" key="3">
    <source>
        <dbReference type="ARBA" id="ARBA00023163"/>
    </source>
</evidence>
<dbReference type="AlphaFoldDB" id="A0A8T2YTS5"/>
<evidence type="ECO:0000259" key="7">
    <source>
        <dbReference type="PROSITE" id="PS51998"/>
    </source>
</evidence>
<evidence type="ECO:0000256" key="4">
    <source>
        <dbReference type="ARBA" id="ARBA00023242"/>
    </source>
</evidence>
<sequence length="297" mass="33997">MVSDSELTERLKEFLRNADLDKTTTGTVRRKLEEDFAIDLSDKKVFIREQVDLFLQNELDNGQQNGDNEYTHEDQKVNVENDGCDLQEEVQGDDGEKSNVKRGYSENKNEGKKRGGGFSKLCSLSPQLQEFIGVPHLARTEVVRQLWTYIREKNLQDPSDRRNINCDEPLQALFGVGSINMFQMNKALSRHIWPLDSEDEEDESNKKEKKQKGGNSGFLAPLQLSDALKKFLGTGESTLSRSDVVKRMWEYIKQNNLQDPSDKRRILCDVKLKELFDIDSFTGFTVPKLLSAHFVKA</sequence>
<evidence type="ECO:0000256" key="1">
    <source>
        <dbReference type="ARBA" id="ARBA00004123"/>
    </source>
</evidence>
<dbReference type="SMART" id="SM00151">
    <property type="entry name" value="SWIB"/>
    <property type="match status" value="2"/>
</dbReference>
<dbReference type="InterPro" id="IPR014876">
    <property type="entry name" value="DEK_C"/>
</dbReference>
<keyword evidence="2" id="KW-0805">Transcription regulation</keyword>
<proteinExistence type="predicted"/>
<dbReference type="PANTHER" id="PTHR13844">
    <property type="entry name" value="SWI/SNF-RELATED MATRIX-ASSOCIATED ACTIN-DEPENDENT REGULATOR OF CHROMATIN SUBFAMILY D"/>
    <property type="match status" value="1"/>
</dbReference>
<feature type="region of interest" description="Disordered" evidence="5">
    <location>
        <begin position="197"/>
        <end position="216"/>
    </location>
</feature>
<dbReference type="CDD" id="cd10567">
    <property type="entry name" value="SWIB-MDM2_like"/>
    <property type="match status" value="2"/>
</dbReference>
<gene>
    <name evidence="8" type="ORF">H0E87_010539</name>
</gene>
<dbReference type="PROSITE" id="PS51925">
    <property type="entry name" value="SWIB_MDM2"/>
    <property type="match status" value="2"/>
</dbReference>
<organism evidence="8 9">
    <name type="scientific">Populus deltoides</name>
    <name type="common">Eastern poplar</name>
    <name type="synonym">Eastern cottonwood</name>
    <dbReference type="NCBI Taxonomy" id="3696"/>
    <lineage>
        <taxon>Eukaryota</taxon>
        <taxon>Viridiplantae</taxon>
        <taxon>Streptophyta</taxon>
        <taxon>Embryophyta</taxon>
        <taxon>Tracheophyta</taxon>
        <taxon>Spermatophyta</taxon>
        <taxon>Magnoliopsida</taxon>
        <taxon>eudicotyledons</taxon>
        <taxon>Gunneridae</taxon>
        <taxon>Pentapetalae</taxon>
        <taxon>rosids</taxon>
        <taxon>fabids</taxon>
        <taxon>Malpighiales</taxon>
        <taxon>Salicaceae</taxon>
        <taxon>Saliceae</taxon>
        <taxon>Populus</taxon>
    </lineage>
</organism>
<dbReference type="FunFam" id="1.10.245.10:FF:000004">
    <property type="entry name" value="Upstream activation factor subunit"/>
    <property type="match status" value="1"/>
</dbReference>
<feature type="domain" description="DM2" evidence="6">
    <location>
        <begin position="117"/>
        <end position="194"/>
    </location>
</feature>
<evidence type="ECO:0000313" key="9">
    <source>
        <dbReference type="Proteomes" id="UP000807159"/>
    </source>
</evidence>
<dbReference type="GO" id="GO:0000500">
    <property type="term" value="C:RNA polymerase I upstream activating factor complex"/>
    <property type="evidence" value="ECO:0007669"/>
    <property type="project" value="UniProtKB-ARBA"/>
</dbReference>